<dbReference type="InterPro" id="IPR001128">
    <property type="entry name" value="Cyt_P450"/>
</dbReference>
<evidence type="ECO:0000259" key="3">
    <source>
        <dbReference type="Pfam" id="PF25053"/>
    </source>
</evidence>
<dbReference type="Pfam" id="PF24883">
    <property type="entry name" value="NPHP3_N"/>
    <property type="match status" value="1"/>
</dbReference>
<dbReference type="Gene3D" id="1.10.630.10">
    <property type="entry name" value="Cytochrome P450"/>
    <property type="match status" value="1"/>
</dbReference>
<feature type="domain" description="Nephrocystin 3-like N-terminal" evidence="2">
    <location>
        <begin position="310"/>
        <end position="478"/>
    </location>
</feature>
<evidence type="ECO:0000256" key="1">
    <source>
        <dbReference type="ARBA" id="ARBA00022737"/>
    </source>
</evidence>
<proteinExistence type="predicted"/>
<protein>
    <recommendedName>
        <fullName evidence="6">NACHT domain-containing protein</fullName>
    </recommendedName>
</protein>
<comment type="caution">
    <text evidence="4">The sequence shown here is derived from an EMBL/GenBank/DDBJ whole genome shotgun (WGS) entry which is preliminary data.</text>
</comment>
<evidence type="ECO:0008006" key="6">
    <source>
        <dbReference type="Google" id="ProtNLM"/>
    </source>
</evidence>
<name>A0ABR1NZ58_DIAER</name>
<dbReference type="PANTHER" id="PTHR10039:SF5">
    <property type="entry name" value="NACHT DOMAIN-CONTAINING PROTEIN"/>
    <property type="match status" value="1"/>
</dbReference>
<organism evidence="4 5">
    <name type="scientific">Diaporthe eres</name>
    <name type="common">Phomopsis oblonga</name>
    <dbReference type="NCBI Taxonomy" id="83184"/>
    <lineage>
        <taxon>Eukaryota</taxon>
        <taxon>Fungi</taxon>
        <taxon>Dikarya</taxon>
        <taxon>Ascomycota</taxon>
        <taxon>Pezizomycotina</taxon>
        <taxon>Sordariomycetes</taxon>
        <taxon>Sordariomycetidae</taxon>
        <taxon>Diaporthales</taxon>
        <taxon>Diaporthaceae</taxon>
        <taxon>Diaporthe</taxon>
        <taxon>Diaporthe eres species complex</taxon>
    </lineage>
</organism>
<dbReference type="InterPro" id="IPR056884">
    <property type="entry name" value="NPHP3-like_N"/>
</dbReference>
<dbReference type="Gene3D" id="3.40.50.300">
    <property type="entry name" value="P-loop containing nucleotide triphosphate hydrolases"/>
    <property type="match status" value="1"/>
</dbReference>
<dbReference type="PRINTS" id="PR00463">
    <property type="entry name" value="EP450I"/>
</dbReference>
<dbReference type="InterPro" id="IPR002401">
    <property type="entry name" value="Cyt_P450_E_grp-I"/>
</dbReference>
<dbReference type="InterPro" id="IPR036396">
    <property type="entry name" value="Cyt_P450_sf"/>
</dbReference>
<dbReference type="SUPFAM" id="SSF48264">
    <property type="entry name" value="Cytochrome P450"/>
    <property type="match status" value="1"/>
</dbReference>
<dbReference type="Pfam" id="PF00067">
    <property type="entry name" value="p450"/>
    <property type="match status" value="1"/>
</dbReference>
<dbReference type="SUPFAM" id="SSF52540">
    <property type="entry name" value="P-loop containing nucleoside triphosphate hydrolases"/>
    <property type="match status" value="1"/>
</dbReference>
<dbReference type="InterPro" id="IPR056693">
    <property type="entry name" value="DUF7791"/>
</dbReference>
<feature type="domain" description="DUF7791" evidence="3">
    <location>
        <begin position="587"/>
        <end position="690"/>
    </location>
</feature>
<dbReference type="InterPro" id="IPR027417">
    <property type="entry name" value="P-loop_NTPase"/>
</dbReference>
<dbReference type="EMBL" id="JAKNSF020000072">
    <property type="protein sequence ID" value="KAK7720858.1"/>
    <property type="molecule type" value="Genomic_DNA"/>
</dbReference>
<evidence type="ECO:0000313" key="4">
    <source>
        <dbReference type="EMBL" id="KAK7720858.1"/>
    </source>
</evidence>
<evidence type="ECO:0000313" key="5">
    <source>
        <dbReference type="Proteomes" id="UP001430848"/>
    </source>
</evidence>
<accession>A0ABR1NZ58</accession>
<dbReference type="Pfam" id="PF25053">
    <property type="entry name" value="DUF7791"/>
    <property type="match status" value="1"/>
</dbReference>
<keyword evidence="1" id="KW-0677">Repeat</keyword>
<dbReference type="Proteomes" id="UP001430848">
    <property type="component" value="Unassembled WGS sequence"/>
</dbReference>
<dbReference type="PANTHER" id="PTHR10039">
    <property type="entry name" value="AMELOGENIN"/>
    <property type="match status" value="1"/>
</dbReference>
<gene>
    <name evidence="4" type="ORF">SLS63_009641</name>
</gene>
<keyword evidence="5" id="KW-1185">Reference proteome</keyword>
<evidence type="ECO:0000259" key="2">
    <source>
        <dbReference type="Pfam" id="PF24883"/>
    </source>
</evidence>
<sequence length="1288" mass="145157">MDPLSALGAAAAVTQFVDYAVTILRDTREIIKSVDGQTAKHIELSSISMDLTRLAEDVDVKSKGLVTIDTDHSEQIFLRLCGECREIAKQLLTSCARLQSTGVTRLEVAANGFVAAVKGVWNSGKIEDLHERLDQVRQQMMMAVLTFLWYVTCASSFIFKADDAVLTRAVISRGAARKQEMSMSQFAQRQADAVSMADEFHKATRKFNDEMIDLVRGRTQAGRNQGQTMVKYIMHSKWDPREIIEESTRPAKSTASKIRNQRYTQTIVNSLLFETINHREDAIPEAYMRTSDWIFQEPYRLLDDNELWYSFPQWLHGPSDDIYWITGKPGAGKSTLVKYILADPRLKPALMKWSQQRPLIVAGYFSWNAGTGLQKSHAGLIRTLLHQCLQLQPDLVPRIFPRRWAALSLFAGDVELPEWEYPEILAAFKALIFEHGKSRSFAFVIDGLDEFEDNHQQLIELLQLINREEHVKIRASSRPLNSFRDAFAQNPKLQLEHLTKKDIDFYVRDHFDKSKGFRELTALHPEEAGELLKDIVEKSKGVFLWVSVVVRLLLENLSEGDKVADLRKTLANLPDDLRHLFDHIWGSIDSKHHGDASQFFQMMTAAEECDMTVYCLSLYFADDDVPVDMDINKVFGSFLTDAIATVQRRLSSRTRGILEVYQTKEEYRGSVDHFARVDYLHRTAKEWVMSRWDELRAMAPEFDPFLAFLPGDSYTLTPESLPHWCNAPELTLTAEFRPSLKIDFLDSMAQIPIPSYISAKVCDSPDIVTLDVLKNVALAHIPLPERVSVCQGLKNDPKVRQDDSSIRLNLLALLLSYDQKGALTERLVEDCISLSVPEAFQAYIETLVIFNTLSSLQALHVKSANVFKGDEFYGLLDGGPAGGKSVQMIADNEAHSARRRLLDKALPPRDQVFRDINELSQQLIDVIEHEADTRGGVVDATTVTSWYSFDVISTIAFGQSFDMLHTQTWRWLPLCLQQMSVFLYAAGYASGHVPLLRFFQWLLRSNWPSRLGLTTAVQAQKYADLATDQVHRRGDRLKAEEGALASDRKDIFGYLMRAEFHESADLASESSLLIAAGSDATRFAIAATMFYLLQNPDAKEKAVAEVRALDLGTDGPSESNIASLKYLRACVDEAMRLSPPKAGSIPRETGSGGIVIDGVPIPKGMSVATSTYSLHRDPQIYKQPFEYRPERWLERPHDPRLYAAFTPFIKGPRACPGKAVAYVAMQTALFHMLREYDIESAGVGEKGVGGLEGVTASQREQRDYPFNDWIIGYTKGPFIRATRVAEVA</sequence>
<reference evidence="4 5" key="1">
    <citation type="submission" date="2024-02" db="EMBL/GenBank/DDBJ databases">
        <title>De novo assembly and annotation of 12 fungi associated with fruit tree decline syndrome in Ontario, Canada.</title>
        <authorList>
            <person name="Sulman M."/>
            <person name="Ellouze W."/>
            <person name="Ilyukhin E."/>
        </authorList>
    </citation>
    <scope>NUCLEOTIDE SEQUENCE [LARGE SCALE GENOMIC DNA]</scope>
    <source>
        <strain evidence="4 5">M169</strain>
    </source>
</reference>